<dbReference type="AlphaFoldDB" id="A0A3B1BXZ1"/>
<dbReference type="InterPro" id="IPR024717">
    <property type="entry name" value="NapC/NirT/NrfH"/>
</dbReference>
<dbReference type="PANTHER" id="PTHR30333">
    <property type="entry name" value="CYTOCHROME C-TYPE PROTEIN"/>
    <property type="match status" value="1"/>
</dbReference>
<comment type="subcellular location">
    <subcellularLocation>
        <location evidence="1">Cell membrane</location>
        <topology evidence="1">Single-pass membrane protein</topology>
    </subcellularLocation>
</comment>
<evidence type="ECO:0000256" key="8">
    <source>
        <dbReference type="ARBA" id="ARBA00022982"/>
    </source>
</evidence>
<keyword evidence="6 12" id="KW-0812">Transmembrane</keyword>
<evidence type="ECO:0000313" key="14">
    <source>
        <dbReference type="EMBL" id="VAX09497.1"/>
    </source>
</evidence>
<dbReference type="EMBL" id="UOFY01000038">
    <property type="protein sequence ID" value="VAX09497.1"/>
    <property type="molecule type" value="Genomic_DNA"/>
</dbReference>
<dbReference type="GO" id="GO:0009055">
    <property type="term" value="F:electron transfer activity"/>
    <property type="evidence" value="ECO:0007669"/>
    <property type="project" value="TreeGrafter"/>
</dbReference>
<evidence type="ECO:0000256" key="1">
    <source>
        <dbReference type="ARBA" id="ARBA00004162"/>
    </source>
</evidence>
<dbReference type="InterPro" id="IPR038266">
    <property type="entry name" value="NapC/NirT_cytc_sf"/>
</dbReference>
<name>A0A3B1BXZ1_9ZZZZ</name>
<evidence type="ECO:0000256" key="4">
    <source>
        <dbReference type="ARBA" id="ARBA00022475"/>
    </source>
</evidence>
<dbReference type="InterPro" id="IPR051174">
    <property type="entry name" value="Cytochrome_c-type_ET"/>
</dbReference>
<dbReference type="InterPro" id="IPR005126">
    <property type="entry name" value="NapC/NirT_cyt_c_N"/>
</dbReference>
<evidence type="ECO:0000256" key="9">
    <source>
        <dbReference type="ARBA" id="ARBA00022989"/>
    </source>
</evidence>
<keyword evidence="4" id="KW-1003">Cell membrane</keyword>
<keyword evidence="11 12" id="KW-0472">Membrane</keyword>
<organism evidence="14">
    <name type="scientific">hydrothermal vent metagenome</name>
    <dbReference type="NCBI Taxonomy" id="652676"/>
    <lineage>
        <taxon>unclassified sequences</taxon>
        <taxon>metagenomes</taxon>
        <taxon>ecological metagenomes</taxon>
    </lineage>
</organism>
<dbReference type="PIRSF" id="PIRSF000013">
    <property type="entry name" value="4_hem_cytochrm_NapC"/>
    <property type="match status" value="1"/>
</dbReference>
<dbReference type="GO" id="GO:0020037">
    <property type="term" value="F:heme binding"/>
    <property type="evidence" value="ECO:0007669"/>
    <property type="project" value="InterPro"/>
</dbReference>
<keyword evidence="3" id="KW-0813">Transport</keyword>
<dbReference type="GO" id="GO:0046872">
    <property type="term" value="F:metal ion binding"/>
    <property type="evidence" value="ECO:0007669"/>
    <property type="project" value="UniProtKB-KW"/>
</dbReference>
<dbReference type="SUPFAM" id="SSF48695">
    <property type="entry name" value="Multiheme cytochromes"/>
    <property type="match status" value="1"/>
</dbReference>
<dbReference type="GO" id="GO:0009061">
    <property type="term" value="P:anaerobic respiration"/>
    <property type="evidence" value="ECO:0007669"/>
    <property type="project" value="TreeGrafter"/>
</dbReference>
<dbReference type="Pfam" id="PF03264">
    <property type="entry name" value="Cytochrom_NNT"/>
    <property type="match status" value="1"/>
</dbReference>
<dbReference type="Gene3D" id="1.10.3820.10">
    <property type="entry name" value="Di-heme elbow motif domain"/>
    <property type="match status" value="1"/>
</dbReference>
<evidence type="ECO:0000259" key="13">
    <source>
        <dbReference type="Pfam" id="PF03264"/>
    </source>
</evidence>
<evidence type="ECO:0000256" key="6">
    <source>
        <dbReference type="ARBA" id="ARBA00022692"/>
    </source>
</evidence>
<evidence type="ECO:0000256" key="12">
    <source>
        <dbReference type="SAM" id="Phobius"/>
    </source>
</evidence>
<dbReference type="FunFam" id="1.10.3820.10:FF:000001">
    <property type="entry name" value="Cytochrome c-type protein"/>
    <property type="match status" value="1"/>
</dbReference>
<keyword evidence="7" id="KW-0479">Metal-binding</keyword>
<protein>
    <submittedName>
        <fullName evidence="14">Cytochrome c-type protein NapC</fullName>
    </submittedName>
</protein>
<comment type="similarity">
    <text evidence="2">Belongs to the NapC/NirT/NrfH family.</text>
</comment>
<sequence length="229" mass="26846">MSVQKNKITHWQQRAVNKICQRCSLIVIFLIFILGIIFWGAFNTALEQTNNMEFCITCHEMKENVYQEYRTTIHYSNRTGVRATCPDCHVPREWAPMLVRKIQATNELLHKLLGSIDTKEKFESKRIQLASHVWASMKKTDSRECRNCHDFTAMNLARQQSRSRTIHRLSQQKNKTCIDCHKGIAHQLPVDYEAYRGGSNEDHDFYSEENIPCQQCHPDMPAQNNENWD</sequence>
<evidence type="ECO:0000256" key="7">
    <source>
        <dbReference type="ARBA" id="ARBA00022723"/>
    </source>
</evidence>
<keyword evidence="10" id="KW-0408">Iron</keyword>
<evidence type="ECO:0000256" key="2">
    <source>
        <dbReference type="ARBA" id="ARBA00007395"/>
    </source>
</evidence>
<evidence type="ECO:0000256" key="5">
    <source>
        <dbReference type="ARBA" id="ARBA00022617"/>
    </source>
</evidence>
<evidence type="ECO:0000256" key="3">
    <source>
        <dbReference type="ARBA" id="ARBA00022448"/>
    </source>
</evidence>
<evidence type="ECO:0000256" key="11">
    <source>
        <dbReference type="ARBA" id="ARBA00023136"/>
    </source>
</evidence>
<feature type="transmembrane region" description="Helical" evidence="12">
    <location>
        <begin position="23"/>
        <end position="42"/>
    </location>
</feature>
<dbReference type="PANTHER" id="PTHR30333:SF1">
    <property type="entry name" value="CYTOCHROME C-TYPE PROTEIN NAPC"/>
    <property type="match status" value="1"/>
</dbReference>
<keyword evidence="5" id="KW-0349">Heme</keyword>
<reference evidence="14" key="1">
    <citation type="submission" date="2018-06" db="EMBL/GenBank/DDBJ databases">
        <authorList>
            <person name="Zhirakovskaya E."/>
        </authorList>
    </citation>
    <scope>NUCLEOTIDE SEQUENCE</scope>
</reference>
<feature type="domain" description="NapC/NirT cytochrome c N-terminal" evidence="13">
    <location>
        <begin position="24"/>
        <end position="189"/>
    </location>
</feature>
<dbReference type="GO" id="GO:0005886">
    <property type="term" value="C:plasma membrane"/>
    <property type="evidence" value="ECO:0007669"/>
    <property type="project" value="UniProtKB-SubCell"/>
</dbReference>
<dbReference type="GO" id="GO:0019333">
    <property type="term" value="P:denitrification pathway"/>
    <property type="evidence" value="ECO:0007669"/>
    <property type="project" value="InterPro"/>
</dbReference>
<evidence type="ECO:0000256" key="10">
    <source>
        <dbReference type="ARBA" id="ARBA00023004"/>
    </source>
</evidence>
<gene>
    <name evidence="14" type="ORF">MNBD_GAMMA25-2503</name>
</gene>
<proteinExistence type="inferred from homology"/>
<dbReference type="InterPro" id="IPR036280">
    <property type="entry name" value="Multihaem_cyt_sf"/>
</dbReference>
<accession>A0A3B1BXZ1</accession>
<keyword evidence="9 12" id="KW-1133">Transmembrane helix</keyword>
<keyword evidence="8" id="KW-0249">Electron transport</keyword>